<evidence type="ECO:0000256" key="5">
    <source>
        <dbReference type="ARBA" id="ARBA00023136"/>
    </source>
</evidence>
<feature type="compositionally biased region" description="Basic residues" evidence="7">
    <location>
        <begin position="1"/>
        <end position="10"/>
    </location>
</feature>
<feature type="compositionally biased region" description="Low complexity" evidence="7">
    <location>
        <begin position="126"/>
        <end position="139"/>
    </location>
</feature>
<evidence type="ECO:0000256" key="3">
    <source>
        <dbReference type="ARBA" id="ARBA00022824"/>
    </source>
</evidence>
<evidence type="ECO:0000256" key="7">
    <source>
        <dbReference type="SAM" id="MobiDB-lite"/>
    </source>
</evidence>
<dbReference type="PANTHER" id="PTHR46626:SF1">
    <property type="entry name" value="RETICULON-LIKE PROTEIN B21"/>
    <property type="match status" value="1"/>
</dbReference>
<organism evidence="9 10">
    <name type="scientific">Spinacia oleracea</name>
    <name type="common">Spinach</name>
    <dbReference type="NCBI Taxonomy" id="3562"/>
    <lineage>
        <taxon>Eukaryota</taxon>
        <taxon>Viridiplantae</taxon>
        <taxon>Streptophyta</taxon>
        <taxon>Embryophyta</taxon>
        <taxon>Tracheophyta</taxon>
        <taxon>Spermatophyta</taxon>
        <taxon>Magnoliopsida</taxon>
        <taxon>eudicotyledons</taxon>
        <taxon>Gunneridae</taxon>
        <taxon>Pentapetalae</taxon>
        <taxon>Caryophyllales</taxon>
        <taxon>Chenopodiaceae</taxon>
        <taxon>Chenopodioideae</taxon>
        <taxon>Anserineae</taxon>
        <taxon>Spinacia</taxon>
    </lineage>
</organism>
<dbReference type="AlphaFoldDB" id="A0A9R0HV18"/>
<evidence type="ECO:0000256" key="6">
    <source>
        <dbReference type="RuleBase" id="RU363132"/>
    </source>
</evidence>
<keyword evidence="9" id="KW-1185">Reference proteome</keyword>
<gene>
    <name evidence="10" type="primary">LOC110777011</name>
</gene>
<evidence type="ECO:0000259" key="8">
    <source>
        <dbReference type="PROSITE" id="PS50845"/>
    </source>
</evidence>
<keyword evidence="5 6" id="KW-0472">Membrane</keyword>
<feature type="transmembrane region" description="Helical" evidence="6">
    <location>
        <begin position="507"/>
        <end position="528"/>
    </location>
</feature>
<dbReference type="InterPro" id="IPR003388">
    <property type="entry name" value="Reticulon"/>
</dbReference>
<sequence length="580" mass="65206">MESGKRKMTTTRRTLTKTGSLNTGGRRHTPINVINDQVVQKPKHLQLGVAAAAKRKTSSSSVTPENSQLHVVQQQLQEDCITDSNCKQTSIINLRSPVQVLKKTRSEPFKVSSSIDSELRKVNSENWTNSNSPNQSPTNVAAKKKSCDSDQHQQQALILLMDSNKTQNLCEEEDEEEELFTDKIKQSSDYVKVEGTEEEVEVSPMVIRGHVDHSLEVEGTEEVEVSPMVIRDHVDHSIEIEGKGKLNKSVHDHDKLIKLDISDESLTYPKKNKTRKVGSQLSSTCTSVSALVSSSTSNSTKSGCKREALNEYDISGTPSKFQTLVDLVTWRDVSKSAFIFGFGSFIIISSSFTKDFNFSLISVASYLSLISLAVVFLYKSFMSRGVMGREDWPENNVWGEEEAIWFVKMVLPYLNEFVLQLRGLFSGDPAMTMKLAVVLFVLARCGGSITIWKMLKLGFFGVFVVPKLCSSYSAQITAYAKFWVGRFRDVWESCSHKKAVALSVFTVVWNFSSTVARAWAAFMLFVAFRYYQQSLITDDFIEVKEQTQTGLHNVQRRRHSATHRCTVPTCLDQKKQNKSN</sequence>
<dbReference type="RefSeq" id="XP_021837290.1">
    <property type="nucleotide sequence ID" value="XM_021981598.2"/>
</dbReference>
<feature type="domain" description="Reticulon" evidence="8">
    <location>
        <begin position="324"/>
        <end position="489"/>
    </location>
</feature>
<dbReference type="PROSITE" id="PS50845">
    <property type="entry name" value="RETICULON"/>
    <property type="match status" value="1"/>
</dbReference>
<dbReference type="InterPro" id="IPR044647">
    <property type="entry name" value="RTNLB17/18/21"/>
</dbReference>
<evidence type="ECO:0000256" key="4">
    <source>
        <dbReference type="ARBA" id="ARBA00022989"/>
    </source>
</evidence>
<feature type="region of interest" description="Disordered" evidence="7">
    <location>
        <begin position="1"/>
        <end position="29"/>
    </location>
</feature>
<proteinExistence type="predicted"/>
<evidence type="ECO:0000313" key="10">
    <source>
        <dbReference type="RefSeq" id="XP_021837290.1"/>
    </source>
</evidence>
<name>A0A9R0HV18_SPIOL</name>
<evidence type="ECO:0000256" key="1">
    <source>
        <dbReference type="ARBA" id="ARBA00004477"/>
    </source>
</evidence>
<keyword evidence="4 6" id="KW-1133">Transmembrane helix</keyword>
<feature type="transmembrane region" description="Helical" evidence="6">
    <location>
        <begin position="358"/>
        <end position="378"/>
    </location>
</feature>
<keyword evidence="3 6" id="KW-0256">Endoplasmic reticulum</keyword>
<evidence type="ECO:0000256" key="2">
    <source>
        <dbReference type="ARBA" id="ARBA00022692"/>
    </source>
</evidence>
<dbReference type="GeneID" id="110777011"/>
<reference evidence="9" key="1">
    <citation type="journal article" date="2021" name="Nat. Commun.">
        <title>Genomic analyses provide insights into spinach domestication and the genetic basis of agronomic traits.</title>
        <authorList>
            <person name="Cai X."/>
            <person name="Sun X."/>
            <person name="Xu C."/>
            <person name="Sun H."/>
            <person name="Wang X."/>
            <person name="Ge C."/>
            <person name="Zhang Z."/>
            <person name="Wang Q."/>
            <person name="Fei Z."/>
            <person name="Jiao C."/>
            <person name="Wang Q."/>
        </authorList>
    </citation>
    <scope>NUCLEOTIDE SEQUENCE [LARGE SCALE GENOMIC DNA]</scope>
    <source>
        <strain evidence="9">cv. Varoflay</strain>
    </source>
</reference>
<reference evidence="10" key="2">
    <citation type="submission" date="2025-08" db="UniProtKB">
        <authorList>
            <consortium name="RefSeq"/>
        </authorList>
    </citation>
    <scope>IDENTIFICATION</scope>
    <source>
        <tissue evidence="10">Leaf</tissue>
    </source>
</reference>
<feature type="transmembrane region" description="Helical" evidence="6">
    <location>
        <begin position="435"/>
        <end position="455"/>
    </location>
</feature>
<dbReference type="PANTHER" id="PTHR46626">
    <property type="entry name" value="RETICULON-LIKE PROTEIN B17"/>
    <property type="match status" value="1"/>
</dbReference>
<evidence type="ECO:0000313" key="9">
    <source>
        <dbReference type="Proteomes" id="UP000813463"/>
    </source>
</evidence>
<dbReference type="Proteomes" id="UP000813463">
    <property type="component" value="Chromosome 2"/>
</dbReference>
<comment type="subcellular location">
    <subcellularLocation>
        <location evidence="1 6">Endoplasmic reticulum membrane</location>
        <topology evidence="1 6">Multi-pass membrane protein</topology>
    </subcellularLocation>
</comment>
<dbReference type="GO" id="GO:0005789">
    <property type="term" value="C:endoplasmic reticulum membrane"/>
    <property type="evidence" value="ECO:0007669"/>
    <property type="project" value="UniProtKB-SubCell"/>
</dbReference>
<accession>A0A9R0HV18</accession>
<keyword evidence="2 6" id="KW-0812">Transmembrane</keyword>
<dbReference type="Pfam" id="PF02453">
    <property type="entry name" value="Reticulon"/>
    <property type="match status" value="1"/>
</dbReference>
<protein>
    <recommendedName>
        <fullName evidence="6">Reticulon-like protein</fullName>
    </recommendedName>
</protein>
<feature type="region of interest" description="Disordered" evidence="7">
    <location>
        <begin position="123"/>
        <end position="148"/>
    </location>
</feature>